<comment type="caution">
    <text evidence="1">The sequence shown here is derived from an EMBL/GenBank/DDBJ whole genome shotgun (WGS) entry which is preliminary data.</text>
</comment>
<gene>
    <name evidence="1" type="ORF">Patl1_05685</name>
</gene>
<name>A0ACC1BWD0_9ROSI</name>
<dbReference type="EMBL" id="CM047899">
    <property type="protein sequence ID" value="KAJ0103276.1"/>
    <property type="molecule type" value="Genomic_DNA"/>
</dbReference>
<organism evidence="1 2">
    <name type="scientific">Pistacia atlantica</name>
    <dbReference type="NCBI Taxonomy" id="434234"/>
    <lineage>
        <taxon>Eukaryota</taxon>
        <taxon>Viridiplantae</taxon>
        <taxon>Streptophyta</taxon>
        <taxon>Embryophyta</taxon>
        <taxon>Tracheophyta</taxon>
        <taxon>Spermatophyta</taxon>
        <taxon>Magnoliopsida</taxon>
        <taxon>eudicotyledons</taxon>
        <taxon>Gunneridae</taxon>
        <taxon>Pentapetalae</taxon>
        <taxon>rosids</taxon>
        <taxon>malvids</taxon>
        <taxon>Sapindales</taxon>
        <taxon>Anacardiaceae</taxon>
        <taxon>Pistacia</taxon>
    </lineage>
</organism>
<reference evidence="2" key="1">
    <citation type="journal article" date="2023" name="G3 (Bethesda)">
        <title>Genome assembly and association tests identify interacting loci associated with vigor, precocity, and sex in interspecific pistachio rootstocks.</title>
        <authorList>
            <person name="Palmer W."/>
            <person name="Jacygrad E."/>
            <person name="Sagayaradj S."/>
            <person name="Cavanaugh K."/>
            <person name="Han R."/>
            <person name="Bertier L."/>
            <person name="Beede B."/>
            <person name="Kafkas S."/>
            <person name="Golino D."/>
            <person name="Preece J."/>
            <person name="Michelmore R."/>
        </authorList>
    </citation>
    <scope>NUCLEOTIDE SEQUENCE [LARGE SCALE GENOMIC DNA]</scope>
</reference>
<keyword evidence="2" id="KW-1185">Reference proteome</keyword>
<sequence>MLPQGGALHGKFMDATPFANSVKKANGEAGSESKSLVDEFGEMLKTCGFNYHGVGVLYSGVYGTELTCEIFIGPPVYYQRLRHRFQTNFRLTVLTLAGWHMQVRSTGTIDQITRQPIKGRKRGGGIRFGEMERDSMLAHGLHDRLHTCSDYHVADVCSICGSMLTTSLIQPQRRVVRDIGGLPPARAPKKVTGHACQTSKGMETVAMPYVFRYLAAELAAMNIKMTLQLSNGAEV</sequence>
<protein>
    <submittedName>
        <fullName evidence="1">Uncharacterized protein</fullName>
    </submittedName>
</protein>
<proteinExistence type="predicted"/>
<evidence type="ECO:0000313" key="1">
    <source>
        <dbReference type="EMBL" id="KAJ0103276.1"/>
    </source>
</evidence>
<dbReference type="Proteomes" id="UP001164250">
    <property type="component" value="Chromosome 3"/>
</dbReference>
<accession>A0ACC1BWD0</accession>
<evidence type="ECO:0000313" key="2">
    <source>
        <dbReference type="Proteomes" id="UP001164250"/>
    </source>
</evidence>